<evidence type="ECO:0000256" key="7">
    <source>
        <dbReference type="ARBA" id="ARBA00023136"/>
    </source>
</evidence>
<feature type="signal peptide" evidence="14">
    <location>
        <begin position="1"/>
        <end position="23"/>
    </location>
</feature>
<keyword evidence="8" id="KW-1015">Disulfide bond</keyword>
<keyword evidence="10" id="KW-0325">Glycoprotein</keyword>
<dbReference type="FunFam" id="2.70.170.10:FF:000028">
    <property type="entry name" value="AcetylCholine Receptor"/>
    <property type="match status" value="1"/>
</dbReference>
<feature type="chain" id="PRO_5031603058" evidence="14">
    <location>
        <begin position="24"/>
        <end position="540"/>
    </location>
</feature>
<keyword evidence="14" id="KW-0732">Signal</keyword>
<keyword evidence="12 14" id="KW-0407">Ion channel</keyword>
<dbReference type="InterPro" id="IPR002394">
    <property type="entry name" value="Nicotinic_acetylcholine_rcpt"/>
</dbReference>
<dbReference type="GO" id="GO:0045211">
    <property type="term" value="C:postsynaptic membrane"/>
    <property type="evidence" value="ECO:0007669"/>
    <property type="project" value="InterPro"/>
</dbReference>
<dbReference type="SUPFAM" id="SSF90112">
    <property type="entry name" value="Neurotransmitter-gated ion-channel transmembrane pore"/>
    <property type="match status" value="1"/>
</dbReference>
<dbReference type="Gene3D" id="2.70.170.10">
    <property type="entry name" value="Neurotransmitter-gated ion-channel ligand-binding domain"/>
    <property type="match status" value="1"/>
</dbReference>
<dbReference type="EMBL" id="MW361102">
    <property type="protein sequence ID" value="QQY02480.1"/>
    <property type="molecule type" value="mRNA"/>
</dbReference>
<evidence type="ECO:0000256" key="12">
    <source>
        <dbReference type="ARBA" id="ARBA00023303"/>
    </source>
</evidence>
<dbReference type="InterPro" id="IPR006029">
    <property type="entry name" value="Neurotrans-gated_channel_TM"/>
</dbReference>
<dbReference type="InterPro" id="IPR036734">
    <property type="entry name" value="Neur_chan_lig-bd_sf"/>
</dbReference>
<keyword evidence="1 14" id="KW-0813">Transport</keyword>
<keyword evidence="3 14" id="KW-0812">Transmembrane</keyword>
<evidence type="ECO:0000256" key="13">
    <source>
        <dbReference type="ARBA" id="ARBA00034099"/>
    </source>
</evidence>
<dbReference type="InterPro" id="IPR018000">
    <property type="entry name" value="Neurotransmitter_ion_chnl_CS"/>
</dbReference>
<evidence type="ECO:0000259" key="17">
    <source>
        <dbReference type="Pfam" id="PF02932"/>
    </source>
</evidence>
<evidence type="ECO:0000256" key="6">
    <source>
        <dbReference type="ARBA" id="ARBA00023065"/>
    </source>
</evidence>
<dbReference type="InterPro" id="IPR038050">
    <property type="entry name" value="Neuro_actylchol_rec"/>
</dbReference>
<dbReference type="Pfam" id="PF02932">
    <property type="entry name" value="Neur_chan_memb"/>
    <property type="match status" value="1"/>
</dbReference>
<protein>
    <submittedName>
        <fullName evidence="18">Acetylcholine-gated chlorid channel</fullName>
    </submittedName>
</protein>
<evidence type="ECO:0000256" key="15">
    <source>
        <dbReference type="SAM" id="MobiDB-lite"/>
    </source>
</evidence>
<feature type="transmembrane region" description="Helical" evidence="14">
    <location>
        <begin position="300"/>
        <end position="318"/>
    </location>
</feature>
<feature type="region of interest" description="Disordered" evidence="15">
    <location>
        <begin position="434"/>
        <end position="459"/>
    </location>
</feature>
<dbReference type="AlphaFoldDB" id="A0A7U0TI71"/>
<evidence type="ECO:0000256" key="5">
    <source>
        <dbReference type="ARBA" id="ARBA00023018"/>
    </source>
</evidence>
<evidence type="ECO:0000256" key="1">
    <source>
        <dbReference type="ARBA" id="ARBA00022448"/>
    </source>
</evidence>
<dbReference type="GO" id="GO:0022848">
    <property type="term" value="F:acetylcholine-gated monoatomic cation-selective channel activity"/>
    <property type="evidence" value="ECO:0007669"/>
    <property type="project" value="InterPro"/>
</dbReference>
<keyword evidence="5" id="KW-0770">Synapse</keyword>
<name>A0A7U0TI71_9TREM</name>
<evidence type="ECO:0000256" key="9">
    <source>
        <dbReference type="ARBA" id="ARBA00023170"/>
    </source>
</evidence>
<dbReference type="PRINTS" id="PR00254">
    <property type="entry name" value="NICOTINICR"/>
</dbReference>
<feature type="domain" description="Neurotransmitter-gated ion-channel ligand-binding" evidence="16">
    <location>
        <begin position="32"/>
        <end position="230"/>
    </location>
</feature>
<evidence type="ECO:0000313" key="18">
    <source>
        <dbReference type="EMBL" id="QQY02480.1"/>
    </source>
</evidence>
<keyword evidence="4 14" id="KW-1133">Transmembrane helix</keyword>
<feature type="compositionally biased region" description="Polar residues" evidence="15">
    <location>
        <begin position="436"/>
        <end position="452"/>
    </location>
</feature>
<dbReference type="GO" id="GO:0004888">
    <property type="term" value="F:transmembrane signaling receptor activity"/>
    <property type="evidence" value="ECO:0007669"/>
    <property type="project" value="InterPro"/>
</dbReference>
<dbReference type="PANTHER" id="PTHR18945">
    <property type="entry name" value="NEUROTRANSMITTER GATED ION CHANNEL"/>
    <property type="match status" value="1"/>
</dbReference>
<feature type="transmembrane region" description="Helical" evidence="14">
    <location>
        <begin position="501"/>
        <end position="521"/>
    </location>
</feature>
<sequence>MFPPGGFPVFILCLLLILNDGCASKVEPTAEKALIRMLLDRYKQYGVIGRPVNDSRIRMVVQYGLQMIQILGLDENKQVLRSNCWTIYRWNDALLRWNPSQYDNITVLRIMPHQIWTPDIKLHNFADERLEEYREGGLLVYHTGDILWLQQALFKSTCQVEITYFPFDSQVCMLDFGSLTYDKTLLELEWWTPDNSKIPMPYVDFSDYVPANEWYTDGEDERHLNHENRTKQIRSIKRYRVQYTTSENQKKALYFPVLRFRVRLYRNPSFHMFILIIPCLLLSLLTLVVFWLPPDSSAKMMLGINIFVAFFVLLLLLAKSMSSAVKDFPLIGVFFCLNMVLVTLSQFLATMVVNLFYRGTDGRPPPLWARRLIIDGIGRLLHLRQNIPLPARTPSSISLEAATTVTKEKIGNAEPLTTTQSNYPYVEDEDNEAKNVGTSEQSNDIGTKTNKMTVPPKSEEFSSVGELKADLDFLDARQFKGSQKQLVLMEWHTLALVVDRVFFMLYLTIMLGCICLVVWNYDLMQMIQLFNTRNALNPVA</sequence>
<dbReference type="Gene3D" id="1.20.58.390">
    <property type="entry name" value="Neurotransmitter-gated ion-channel transmembrane domain"/>
    <property type="match status" value="1"/>
</dbReference>
<feature type="domain" description="Neurotransmitter-gated ion-channel transmembrane" evidence="17">
    <location>
        <begin position="275"/>
        <end position="511"/>
    </location>
</feature>
<organism evidence="18">
    <name type="scientific">Cryptocotyle lingua</name>
    <dbReference type="NCBI Taxonomy" id="66766"/>
    <lineage>
        <taxon>Eukaryota</taxon>
        <taxon>Metazoa</taxon>
        <taxon>Spiralia</taxon>
        <taxon>Lophotrochozoa</taxon>
        <taxon>Platyhelminthes</taxon>
        <taxon>Trematoda</taxon>
        <taxon>Digenea</taxon>
        <taxon>Opisthorchiida</taxon>
        <taxon>Opisthorchiata</taxon>
        <taxon>Heterophyidae</taxon>
        <taxon>Cryptocotyle</taxon>
    </lineage>
</organism>
<accession>A0A7U0TI71</accession>
<dbReference type="PROSITE" id="PS00236">
    <property type="entry name" value="NEUROTR_ION_CHANNEL"/>
    <property type="match status" value="1"/>
</dbReference>
<feature type="transmembrane region" description="Helical" evidence="14">
    <location>
        <begin position="330"/>
        <end position="357"/>
    </location>
</feature>
<reference evidence="18" key="1">
    <citation type="submission" date="2020-12" db="EMBL/GenBank/DDBJ databases">
        <title>Neural signatures in transcriptome of heterophyid trematode Cryptocolyle lingua.</title>
        <authorList>
            <person name="Gorbushin A.M."/>
            <person name="Tolstenkov O."/>
        </authorList>
    </citation>
    <scope>NUCLEOTIDE SEQUENCE</scope>
</reference>
<gene>
    <name evidence="18" type="primary">ACC-2</name>
</gene>
<evidence type="ECO:0000256" key="10">
    <source>
        <dbReference type="ARBA" id="ARBA00023180"/>
    </source>
</evidence>
<proteinExistence type="evidence at transcript level"/>
<keyword evidence="2" id="KW-1003">Cell membrane</keyword>
<comment type="similarity">
    <text evidence="14">Belongs to the ligand-gated ion channel (TC 1.A.9) family.</text>
</comment>
<comment type="subcellular location">
    <subcellularLocation>
        <location evidence="13">Synaptic cell membrane</location>
        <topology evidence="13">Multi-pass membrane protein</topology>
    </subcellularLocation>
</comment>
<evidence type="ECO:0000256" key="11">
    <source>
        <dbReference type="ARBA" id="ARBA00023286"/>
    </source>
</evidence>
<evidence type="ECO:0000256" key="3">
    <source>
        <dbReference type="ARBA" id="ARBA00022692"/>
    </source>
</evidence>
<dbReference type="Pfam" id="PF02931">
    <property type="entry name" value="Neur_chan_LBD"/>
    <property type="match status" value="1"/>
</dbReference>
<dbReference type="InterPro" id="IPR006202">
    <property type="entry name" value="Neur_chan_lig-bd"/>
</dbReference>
<keyword evidence="11" id="KW-1071">Ligand-gated ion channel</keyword>
<dbReference type="PRINTS" id="PR00252">
    <property type="entry name" value="NRIONCHANNEL"/>
</dbReference>
<evidence type="ECO:0000256" key="14">
    <source>
        <dbReference type="RuleBase" id="RU000687"/>
    </source>
</evidence>
<evidence type="ECO:0000256" key="8">
    <source>
        <dbReference type="ARBA" id="ARBA00023157"/>
    </source>
</evidence>
<dbReference type="InterPro" id="IPR006201">
    <property type="entry name" value="Neur_channel"/>
</dbReference>
<keyword evidence="7 14" id="KW-0472">Membrane</keyword>
<evidence type="ECO:0000259" key="16">
    <source>
        <dbReference type="Pfam" id="PF02931"/>
    </source>
</evidence>
<keyword evidence="9" id="KW-0675">Receptor</keyword>
<evidence type="ECO:0000256" key="4">
    <source>
        <dbReference type="ARBA" id="ARBA00022989"/>
    </source>
</evidence>
<feature type="transmembrane region" description="Helical" evidence="14">
    <location>
        <begin position="270"/>
        <end position="293"/>
    </location>
</feature>
<dbReference type="InterPro" id="IPR036719">
    <property type="entry name" value="Neuro-gated_channel_TM_sf"/>
</dbReference>
<evidence type="ECO:0000256" key="2">
    <source>
        <dbReference type="ARBA" id="ARBA00022475"/>
    </source>
</evidence>
<dbReference type="CDD" id="cd19051">
    <property type="entry name" value="LGIC_TM_cation"/>
    <property type="match status" value="1"/>
</dbReference>
<keyword evidence="6 14" id="KW-0406">Ion transport</keyword>
<dbReference type="SUPFAM" id="SSF63712">
    <property type="entry name" value="Nicotinic receptor ligand binding domain-like"/>
    <property type="match status" value="1"/>
</dbReference>